<evidence type="ECO:0000256" key="4">
    <source>
        <dbReference type="ARBA" id="ARBA00009595"/>
    </source>
</evidence>
<dbReference type="Gene3D" id="1.10.287.370">
    <property type="match status" value="1"/>
</dbReference>
<evidence type="ECO:0000256" key="9">
    <source>
        <dbReference type="ARBA" id="ARBA00022842"/>
    </source>
</evidence>
<evidence type="ECO:0000256" key="20">
    <source>
        <dbReference type="ARBA" id="ARBA00049196"/>
    </source>
</evidence>
<dbReference type="SUPFAM" id="SSF55811">
    <property type="entry name" value="Nudix"/>
    <property type="match status" value="1"/>
</dbReference>
<dbReference type="GO" id="GO:0046872">
    <property type="term" value="F:metal ion binding"/>
    <property type="evidence" value="ECO:0007669"/>
    <property type="project" value="UniProtKB-KW"/>
</dbReference>
<comment type="cofactor">
    <cofactor evidence="2">
        <name>Zn(2+)</name>
        <dbReference type="ChEBI" id="CHEBI:29105"/>
    </cofactor>
</comment>
<evidence type="ECO:0000256" key="15">
    <source>
        <dbReference type="ARBA" id="ARBA00030313"/>
    </source>
</evidence>
<dbReference type="Pfam" id="PF12796">
    <property type="entry name" value="Ank_2"/>
    <property type="match status" value="1"/>
</dbReference>
<dbReference type="GO" id="GO:0019677">
    <property type="term" value="P:NAD+ catabolic process"/>
    <property type="evidence" value="ECO:0007669"/>
    <property type="project" value="TreeGrafter"/>
</dbReference>
<protein>
    <recommendedName>
        <fullName evidence="14">NAD-capped RNA hydrolase NUDT12</fullName>
        <ecNumber evidence="6">3.6.1.22</ecNumber>
    </recommendedName>
    <alternativeName>
        <fullName evidence="15">NADH pyrophosphatase NUDT12</fullName>
    </alternativeName>
    <alternativeName>
        <fullName evidence="16">Nucleoside diphosphate-linked moiety X motif 12</fullName>
    </alternativeName>
</protein>
<dbReference type="InterPro" id="IPR050241">
    <property type="entry name" value="NAD-cap_RNA_hydrolase_NudC"/>
</dbReference>
<dbReference type="GO" id="GO:0005777">
    <property type="term" value="C:peroxisome"/>
    <property type="evidence" value="ECO:0007669"/>
    <property type="project" value="TreeGrafter"/>
</dbReference>
<reference evidence="22" key="1">
    <citation type="journal article" date="2012" name="Nature">
        <title>The oyster genome reveals stress adaptation and complexity of shell formation.</title>
        <authorList>
            <person name="Zhang G."/>
            <person name="Fang X."/>
            <person name="Guo X."/>
            <person name="Li L."/>
            <person name="Luo R."/>
            <person name="Xu F."/>
            <person name="Yang P."/>
            <person name="Zhang L."/>
            <person name="Wang X."/>
            <person name="Qi H."/>
            <person name="Xiong Z."/>
            <person name="Que H."/>
            <person name="Xie Y."/>
            <person name="Holland P.W."/>
            <person name="Paps J."/>
            <person name="Zhu Y."/>
            <person name="Wu F."/>
            <person name="Chen Y."/>
            <person name="Wang J."/>
            <person name="Peng C."/>
            <person name="Meng J."/>
            <person name="Yang L."/>
            <person name="Liu J."/>
            <person name="Wen B."/>
            <person name="Zhang N."/>
            <person name="Huang Z."/>
            <person name="Zhu Q."/>
            <person name="Feng Y."/>
            <person name="Mount A."/>
            <person name="Hedgecock D."/>
            <person name="Xu Z."/>
            <person name="Liu Y."/>
            <person name="Domazet-Loso T."/>
            <person name="Du Y."/>
            <person name="Sun X."/>
            <person name="Zhang S."/>
            <person name="Liu B."/>
            <person name="Cheng P."/>
            <person name="Jiang X."/>
            <person name="Li J."/>
            <person name="Fan D."/>
            <person name="Wang W."/>
            <person name="Fu W."/>
            <person name="Wang T."/>
            <person name="Wang B."/>
            <person name="Zhang J."/>
            <person name="Peng Z."/>
            <person name="Li Y."/>
            <person name="Li N."/>
            <person name="Wang J."/>
            <person name="Chen M."/>
            <person name="He Y."/>
            <person name="Tan F."/>
            <person name="Song X."/>
            <person name="Zheng Q."/>
            <person name="Huang R."/>
            <person name="Yang H."/>
            <person name="Du X."/>
            <person name="Chen L."/>
            <person name="Yang M."/>
            <person name="Gaffney P.M."/>
            <person name="Wang S."/>
            <person name="Luo L."/>
            <person name="She Z."/>
            <person name="Ming Y."/>
            <person name="Huang W."/>
            <person name="Zhang S."/>
            <person name="Huang B."/>
            <person name="Zhang Y."/>
            <person name="Qu T."/>
            <person name="Ni P."/>
            <person name="Miao G."/>
            <person name="Wang J."/>
            <person name="Wang Q."/>
            <person name="Steinberg C.E."/>
            <person name="Wang H."/>
            <person name="Li N."/>
            <person name="Qian L."/>
            <person name="Zhang G."/>
            <person name="Li Y."/>
            <person name="Yang H."/>
            <person name="Liu X."/>
            <person name="Wang J."/>
            <person name="Yin Y."/>
            <person name="Wang J."/>
        </authorList>
    </citation>
    <scope>NUCLEOTIDE SEQUENCE [LARGE SCALE GENOMIC DNA]</scope>
    <source>
        <strain evidence="22">05x7-T-G4-1.051#20</strain>
    </source>
</reference>
<dbReference type="PANTHER" id="PTHR42904">
    <property type="entry name" value="NUDIX HYDROLASE, NUDC SUBFAMILY"/>
    <property type="match status" value="1"/>
</dbReference>
<dbReference type="HOGENOM" id="CLU_037162_0_2_1"/>
<dbReference type="SUPFAM" id="SSF46579">
    <property type="entry name" value="Prefoldin"/>
    <property type="match status" value="1"/>
</dbReference>
<gene>
    <name evidence="22" type="ORF">CGI_10018421</name>
</gene>
<dbReference type="PROSITE" id="PS00893">
    <property type="entry name" value="NUDIX_BOX"/>
    <property type="match status" value="1"/>
</dbReference>
<keyword evidence="8" id="KW-0378">Hydrolase</keyword>
<dbReference type="InterPro" id="IPR002110">
    <property type="entry name" value="Ankyrin_rpt"/>
</dbReference>
<dbReference type="Gene3D" id="1.25.40.20">
    <property type="entry name" value="Ankyrin repeat-containing domain"/>
    <property type="match status" value="1"/>
</dbReference>
<evidence type="ECO:0000256" key="18">
    <source>
        <dbReference type="ARBA" id="ARBA00046702"/>
    </source>
</evidence>
<sequence length="545" mass="61921">MSSRTGPEDTKKPFVDKYFECAENGNKEELSFLLKSTVNVDQRNEKGWTALMFAARHGQTGVIETLLEKGCDTNIVNKTGQTAQDIALFWDQNLAAKLIEAHMKEENPDQQLRNFFSLNHLDRASEKRKDKDWLQAKISDETSQFLLLSELKPFVLPIKDKTSKWRYRLCWLDHNKISSHLTSDTVILFLGIDHSSSQSLFAIDVSGKEESKFKDLQPEGSFMVPFPGSLQMEPSDAGIFAEARSMMDWLERYKFCATCGSSTDITEGGHKRVCRNQECKSNKGIHNTAYPRTDPSVIMLVISADGKRCLLGRKKQFPAKMWSCLAGFMEPGESIEDTVRREVEEESGVKVGRVDYHSSQPWPFPASLMLGTIAYAKTEDIKEDVDSFMKRDGNDSAEAVLKRLDESHSKYKFMEYNLSTKKARLKAQIPDIKTSLDIVKHLQSRKGTTDPMETRFLLSDQVYAKARIPPTENVNLWLGANVMLEYGIEDAKVLLEKNLEAANKSLSQVEDDLSFIRDQTTTLEVNMARVYNWDVKRRQASQAKS</sequence>
<dbReference type="AlphaFoldDB" id="K1Q211"/>
<comment type="function">
    <text evidence="17">mRNA decapping enzyme that specifically removes the nicotinamide adenine dinucleotide (NAD) cap from a subset of mRNAs by hydrolyzing the diphosphate linkage to produce nicotinamide mononucleotide (NMN) and 5' monophosphate mRNA. The NAD-cap is present at the 5'-end of some RNAs; in contrast to the canonical N7 methylguanosine (m7G) cap, the NAD cap promotes mRNA decay. Preferentially acts on NAD-capped transcripts in response to nutrient stress. Also acts on free nicotinamide adenine dinucleotide molecules: hydrolyzes NAD(H) into NMN(H) and AMP, and NADPH into NMNH and 2',5'-ADP. May act to regulate the concentration of peroxisomal nicotinamide nucleotide cofactors required for oxidative metabolism in this organelle. Regulates the levels of circadian clock components PER1, PER2, PER3 and CRY2 in the liver.</text>
</comment>
<dbReference type="PROSITE" id="PS50297">
    <property type="entry name" value="ANK_REP_REGION"/>
    <property type="match status" value="1"/>
</dbReference>
<dbReference type="Pfam" id="PF02996">
    <property type="entry name" value="Prefoldin"/>
    <property type="match status" value="1"/>
</dbReference>
<dbReference type="Gene3D" id="3.90.79.20">
    <property type="match status" value="1"/>
</dbReference>
<dbReference type="CDD" id="cd03429">
    <property type="entry name" value="NUDIX_NADH_pyrophosphatase_Nudt13"/>
    <property type="match status" value="1"/>
</dbReference>
<dbReference type="InterPro" id="IPR036770">
    <property type="entry name" value="Ankyrin_rpt-contain_sf"/>
</dbReference>
<evidence type="ECO:0000256" key="17">
    <source>
        <dbReference type="ARBA" id="ARBA00045837"/>
    </source>
</evidence>
<dbReference type="PROSITE" id="PS50088">
    <property type="entry name" value="ANK_REPEAT"/>
    <property type="match status" value="1"/>
</dbReference>
<evidence type="ECO:0000256" key="13">
    <source>
        <dbReference type="ARBA" id="ARBA00023679"/>
    </source>
</evidence>
<dbReference type="SMART" id="SM00248">
    <property type="entry name" value="ANK"/>
    <property type="match status" value="1"/>
</dbReference>
<comment type="cofactor">
    <cofactor evidence="1">
        <name>Mg(2+)</name>
        <dbReference type="ChEBI" id="CHEBI:18420"/>
    </cofactor>
</comment>
<evidence type="ECO:0000256" key="12">
    <source>
        <dbReference type="ARBA" id="ARBA00023186"/>
    </source>
</evidence>
<dbReference type="SUPFAM" id="SSF48403">
    <property type="entry name" value="Ankyrin repeat"/>
    <property type="match status" value="1"/>
</dbReference>
<dbReference type="GO" id="GO:0006742">
    <property type="term" value="P:NADP+ catabolic process"/>
    <property type="evidence" value="ECO:0007669"/>
    <property type="project" value="TreeGrafter"/>
</dbReference>
<dbReference type="InterPro" id="IPR015797">
    <property type="entry name" value="NUDIX_hydrolase-like_dom_sf"/>
</dbReference>
<evidence type="ECO:0000256" key="10">
    <source>
        <dbReference type="ARBA" id="ARBA00022857"/>
    </source>
</evidence>
<dbReference type="InterPro" id="IPR004127">
    <property type="entry name" value="Prefoldin_subunit_alpha"/>
</dbReference>
<comment type="catalytic activity">
    <reaction evidence="21">
        <text>NADH + H2O = reduced beta-nicotinamide D-ribonucleotide + AMP + 2 H(+)</text>
        <dbReference type="Rhea" id="RHEA:48868"/>
        <dbReference type="ChEBI" id="CHEBI:15377"/>
        <dbReference type="ChEBI" id="CHEBI:15378"/>
        <dbReference type="ChEBI" id="CHEBI:57945"/>
        <dbReference type="ChEBI" id="CHEBI:90832"/>
        <dbReference type="ChEBI" id="CHEBI:456215"/>
        <dbReference type="EC" id="3.6.1.22"/>
    </reaction>
    <physiologicalReaction direction="left-to-right" evidence="21">
        <dbReference type="Rhea" id="RHEA:48869"/>
    </physiologicalReaction>
</comment>
<evidence type="ECO:0000256" key="11">
    <source>
        <dbReference type="ARBA" id="ARBA00023027"/>
    </source>
</evidence>
<proteinExistence type="inferred from homology"/>
<dbReference type="GO" id="GO:0035529">
    <property type="term" value="F:NADH pyrophosphatase activity"/>
    <property type="evidence" value="ECO:0007669"/>
    <property type="project" value="TreeGrafter"/>
</dbReference>
<keyword evidence="11" id="KW-0520">NAD</keyword>
<evidence type="ECO:0000256" key="3">
    <source>
        <dbReference type="ARBA" id="ARBA00004463"/>
    </source>
</evidence>
<evidence type="ECO:0000256" key="5">
    <source>
        <dbReference type="ARBA" id="ARBA00010048"/>
    </source>
</evidence>
<dbReference type="InterPro" id="IPR015375">
    <property type="entry name" value="NADH_PPase-like_N"/>
</dbReference>
<dbReference type="Pfam" id="PF09296">
    <property type="entry name" value="NUDIX-like"/>
    <property type="match status" value="1"/>
</dbReference>
<dbReference type="InterPro" id="IPR049734">
    <property type="entry name" value="NudC-like_C"/>
</dbReference>
<dbReference type="GO" id="GO:0005829">
    <property type="term" value="C:cytosol"/>
    <property type="evidence" value="ECO:0007669"/>
    <property type="project" value="TreeGrafter"/>
</dbReference>
<evidence type="ECO:0000256" key="8">
    <source>
        <dbReference type="ARBA" id="ARBA00022801"/>
    </source>
</evidence>
<comment type="catalytic activity">
    <reaction evidence="13">
        <text>a 5'-end NAD(+)-phospho-ribonucleoside in mRNA + H2O = a 5'-end phospho-adenosine-phospho-ribonucleoside in mRNA + beta-nicotinamide D-ribonucleotide + 2 H(+)</text>
        <dbReference type="Rhea" id="RHEA:60876"/>
        <dbReference type="Rhea" id="RHEA-COMP:15698"/>
        <dbReference type="Rhea" id="RHEA-COMP:15719"/>
        <dbReference type="ChEBI" id="CHEBI:14649"/>
        <dbReference type="ChEBI" id="CHEBI:15377"/>
        <dbReference type="ChEBI" id="CHEBI:15378"/>
        <dbReference type="ChEBI" id="CHEBI:144029"/>
        <dbReference type="ChEBI" id="CHEBI:144051"/>
    </reaction>
    <physiologicalReaction direction="left-to-right" evidence="13">
        <dbReference type="Rhea" id="RHEA:60877"/>
    </physiologicalReaction>
</comment>
<dbReference type="InterPro" id="IPR009053">
    <property type="entry name" value="Prefoldin"/>
</dbReference>
<evidence type="ECO:0000256" key="16">
    <source>
        <dbReference type="ARBA" id="ARBA00031178"/>
    </source>
</evidence>
<dbReference type="InParanoid" id="K1Q211"/>
<dbReference type="CDD" id="cd23156">
    <property type="entry name" value="Prefoldin_3"/>
    <property type="match status" value="1"/>
</dbReference>
<evidence type="ECO:0000256" key="19">
    <source>
        <dbReference type="ARBA" id="ARBA00047501"/>
    </source>
</evidence>
<evidence type="ECO:0000256" key="2">
    <source>
        <dbReference type="ARBA" id="ARBA00001947"/>
    </source>
</evidence>
<organism evidence="22">
    <name type="scientific">Magallana gigas</name>
    <name type="common">Pacific oyster</name>
    <name type="synonym">Crassostrea gigas</name>
    <dbReference type="NCBI Taxonomy" id="29159"/>
    <lineage>
        <taxon>Eukaryota</taxon>
        <taxon>Metazoa</taxon>
        <taxon>Spiralia</taxon>
        <taxon>Lophotrochozoa</taxon>
        <taxon>Mollusca</taxon>
        <taxon>Bivalvia</taxon>
        <taxon>Autobranchia</taxon>
        <taxon>Pteriomorphia</taxon>
        <taxon>Ostreida</taxon>
        <taxon>Ostreoidea</taxon>
        <taxon>Ostreidae</taxon>
        <taxon>Magallana</taxon>
    </lineage>
</organism>
<evidence type="ECO:0000256" key="21">
    <source>
        <dbReference type="ARBA" id="ARBA00049264"/>
    </source>
</evidence>
<keyword evidence="10" id="KW-0521">NADP</keyword>
<dbReference type="Gene3D" id="3.90.79.10">
    <property type="entry name" value="Nucleoside Triphosphate Pyrophosphohydrolase"/>
    <property type="match status" value="1"/>
</dbReference>
<comment type="similarity">
    <text evidence="5">Belongs to the prefoldin subunit alpha family.</text>
</comment>
<comment type="subcellular location">
    <subcellularLocation>
        <location evidence="3">Cytoplasmic granule</location>
    </subcellularLocation>
</comment>
<comment type="similarity">
    <text evidence="4">Belongs to the Nudix hydrolase family. NudC subfamily.</text>
</comment>
<evidence type="ECO:0000256" key="6">
    <source>
        <dbReference type="ARBA" id="ARBA00012381"/>
    </source>
</evidence>
<comment type="catalytic activity">
    <reaction evidence="19">
        <text>NADPH + H2O = reduced beta-nicotinamide D-ribonucleotide + adenosine 2',5'-bisphosphate + 2 H(+)</text>
        <dbReference type="Rhea" id="RHEA:60820"/>
        <dbReference type="ChEBI" id="CHEBI:15377"/>
        <dbReference type="ChEBI" id="CHEBI:15378"/>
        <dbReference type="ChEBI" id="CHEBI:57783"/>
        <dbReference type="ChEBI" id="CHEBI:90832"/>
        <dbReference type="ChEBI" id="CHEBI:194156"/>
    </reaction>
    <physiologicalReaction direction="left-to-right" evidence="19">
        <dbReference type="Rhea" id="RHEA:60821"/>
    </physiologicalReaction>
</comment>
<dbReference type="PROSITE" id="PS51462">
    <property type="entry name" value="NUDIX"/>
    <property type="match status" value="1"/>
</dbReference>
<dbReference type="FunFam" id="1.10.287.370:FF:000001">
    <property type="entry name" value="Prefoldin subunit 3"/>
    <property type="match status" value="1"/>
</dbReference>
<evidence type="ECO:0000256" key="1">
    <source>
        <dbReference type="ARBA" id="ARBA00001946"/>
    </source>
</evidence>
<evidence type="ECO:0000256" key="14">
    <source>
        <dbReference type="ARBA" id="ARBA00023869"/>
    </source>
</evidence>
<name>K1Q211_MAGGI</name>
<dbReference type="EMBL" id="JH817703">
    <property type="protein sequence ID" value="EKC27958.1"/>
    <property type="molecule type" value="Genomic_DNA"/>
</dbReference>
<keyword evidence="9" id="KW-0460">Magnesium</keyword>
<dbReference type="Pfam" id="PF00293">
    <property type="entry name" value="NUDIX"/>
    <property type="match status" value="1"/>
</dbReference>
<comment type="subunit">
    <text evidence="18">Homodimer. Homodimerization is essential for its catalytic activity and protein stability. Interacts (via ANK repeats) with BLMH.</text>
</comment>
<dbReference type="InterPro" id="IPR000086">
    <property type="entry name" value="NUDIX_hydrolase_dom"/>
</dbReference>
<accession>K1Q211</accession>
<comment type="catalytic activity">
    <reaction evidence="20">
        <text>NAD(+) + H2O = beta-nicotinamide D-ribonucleotide + AMP + 2 H(+)</text>
        <dbReference type="Rhea" id="RHEA:11800"/>
        <dbReference type="ChEBI" id="CHEBI:14649"/>
        <dbReference type="ChEBI" id="CHEBI:15377"/>
        <dbReference type="ChEBI" id="CHEBI:15378"/>
        <dbReference type="ChEBI" id="CHEBI:57540"/>
        <dbReference type="ChEBI" id="CHEBI:456215"/>
        <dbReference type="EC" id="3.6.1.22"/>
    </reaction>
    <physiologicalReaction direction="left-to-right" evidence="20">
        <dbReference type="Rhea" id="RHEA:11801"/>
    </physiologicalReaction>
</comment>
<evidence type="ECO:0000313" key="22">
    <source>
        <dbReference type="EMBL" id="EKC27958.1"/>
    </source>
</evidence>
<keyword evidence="12" id="KW-0143">Chaperone</keyword>
<dbReference type="InterPro" id="IPR020084">
    <property type="entry name" value="NUDIX_hydrolase_CS"/>
</dbReference>
<evidence type="ECO:0000256" key="7">
    <source>
        <dbReference type="ARBA" id="ARBA00022723"/>
    </source>
</evidence>
<dbReference type="EC" id="3.6.1.22" evidence="6"/>
<keyword evidence="7" id="KW-0479">Metal-binding</keyword>
<dbReference type="PANTHER" id="PTHR42904:SF6">
    <property type="entry name" value="NAD-CAPPED RNA HYDROLASE NUDT12"/>
    <property type="match status" value="1"/>
</dbReference>